<keyword evidence="1" id="KW-1133">Transmembrane helix</keyword>
<protein>
    <submittedName>
        <fullName evidence="2">Uncharacterized protein</fullName>
    </submittedName>
</protein>
<evidence type="ECO:0000256" key="1">
    <source>
        <dbReference type="SAM" id="Phobius"/>
    </source>
</evidence>
<keyword evidence="1" id="KW-0812">Transmembrane</keyword>
<reference evidence="2" key="1">
    <citation type="journal article" date="2020" name="Nat. Commun.">
        <title>Large-scale genome sequencing of mycorrhizal fungi provides insights into the early evolution of symbiotic traits.</title>
        <authorList>
            <person name="Miyauchi S."/>
            <person name="Kiss E."/>
            <person name="Kuo A."/>
            <person name="Drula E."/>
            <person name="Kohler A."/>
            <person name="Sanchez-Garcia M."/>
            <person name="Morin E."/>
            <person name="Andreopoulos B."/>
            <person name="Barry K.W."/>
            <person name="Bonito G."/>
            <person name="Buee M."/>
            <person name="Carver A."/>
            <person name="Chen C."/>
            <person name="Cichocki N."/>
            <person name="Clum A."/>
            <person name="Culley D."/>
            <person name="Crous P.W."/>
            <person name="Fauchery L."/>
            <person name="Girlanda M."/>
            <person name="Hayes R.D."/>
            <person name="Keri Z."/>
            <person name="LaButti K."/>
            <person name="Lipzen A."/>
            <person name="Lombard V."/>
            <person name="Magnuson J."/>
            <person name="Maillard F."/>
            <person name="Murat C."/>
            <person name="Nolan M."/>
            <person name="Ohm R.A."/>
            <person name="Pangilinan J."/>
            <person name="Pereira M.F."/>
            <person name="Perotto S."/>
            <person name="Peter M."/>
            <person name="Pfister S."/>
            <person name="Riley R."/>
            <person name="Sitrit Y."/>
            <person name="Stielow J.B."/>
            <person name="Szollosi G."/>
            <person name="Zifcakova L."/>
            <person name="Stursova M."/>
            <person name="Spatafora J.W."/>
            <person name="Tedersoo L."/>
            <person name="Vaario L.M."/>
            <person name="Yamada A."/>
            <person name="Yan M."/>
            <person name="Wang P."/>
            <person name="Xu J."/>
            <person name="Bruns T."/>
            <person name="Baldrian P."/>
            <person name="Vilgalys R."/>
            <person name="Dunand C."/>
            <person name="Henrissat B."/>
            <person name="Grigoriev I.V."/>
            <person name="Hibbett D."/>
            <person name="Nagy L.G."/>
            <person name="Martin F.M."/>
        </authorList>
    </citation>
    <scope>NUCLEOTIDE SEQUENCE</scope>
    <source>
        <strain evidence="2">UP504</strain>
    </source>
</reference>
<keyword evidence="3" id="KW-1185">Reference proteome</keyword>
<accession>A0A9P6APJ0</accession>
<evidence type="ECO:0000313" key="3">
    <source>
        <dbReference type="Proteomes" id="UP000886523"/>
    </source>
</evidence>
<comment type="caution">
    <text evidence="2">The sequence shown here is derived from an EMBL/GenBank/DDBJ whole genome shotgun (WGS) entry which is preliminary data.</text>
</comment>
<feature type="non-terminal residue" evidence="2">
    <location>
        <position position="177"/>
    </location>
</feature>
<feature type="transmembrane region" description="Helical" evidence="1">
    <location>
        <begin position="18"/>
        <end position="39"/>
    </location>
</feature>
<evidence type="ECO:0000313" key="2">
    <source>
        <dbReference type="EMBL" id="KAF9509070.1"/>
    </source>
</evidence>
<dbReference type="Proteomes" id="UP000886523">
    <property type="component" value="Unassembled WGS sequence"/>
</dbReference>
<proteinExistence type="predicted"/>
<dbReference type="AlphaFoldDB" id="A0A9P6APJ0"/>
<sequence>MMALYTSRDLDIRTRLRILLPCAFFGVVSLLFTITPSLITIETFNATQPISLNVTTVLNISRTVWVATKGRWDDPFSITAYLWPQLGTNTPVVLPPGVNGSVLFSTLSSIMTPDVVFQDPHARDISVRCGIIPRVPGDYFNVSYTQPGESPLLQNDSALTFNLNAGFEPTPGDMQWY</sequence>
<gene>
    <name evidence="2" type="ORF">BS47DRAFT_1488116</name>
</gene>
<keyword evidence="1" id="KW-0472">Membrane</keyword>
<organism evidence="2 3">
    <name type="scientific">Hydnum rufescens UP504</name>
    <dbReference type="NCBI Taxonomy" id="1448309"/>
    <lineage>
        <taxon>Eukaryota</taxon>
        <taxon>Fungi</taxon>
        <taxon>Dikarya</taxon>
        <taxon>Basidiomycota</taxon>
        <taxon>Agaricomycotina</taxon>
        <taxon>Agaricomycetes</taxon>
        <taxon>Cantharellales</taxon>
        <taxon>Hydnaceae</taxon>
        <taxon>Hydnum</taxon>
    </lineage>
</organism>
<name>A0A9P6APJ0_9AGAM</name>
<dbReference type="EMBL" id="MU129044">
    <property type="protein sequence ID" value="KAF9509070.1"/>
    <property type="molecule type" value="Genomic_DNA"/>
</dbReference>